<dbReference type="AlphaFoldDB" id="A0A7J6E3K2"/>
<dbReference type="InterPro" id="IPR051103">
    <property type="entry name" value="Plant_metabolite_P450s"/>
</dbReference>
<sequence length="75" mass="9011">MTTSCYGDHWRNLRRISTIEIFSSSRLNSFWRIRRDEIKRLLCKLAQYDNQLTEKIVEMKSLLSSLTFNIIINEN</sequence>
<dbReference type="PANTHER" id="PTHR24298:SF901">
    <property type="entry name" value="CYTOCHROME P450, FAMILY 81, SUBFAMILY D, POLYPEPTIDE 8"/>
    <property type="match status" value="1"/>
</dbReference>
<dbReference type="GO" id="GO:0016020">
    <property type="term" value="C:membrane"/>
    <property type="evidence" value="ECO:0007669"/>
    <property type="project" value="UniProtKB-SubCell"/>
</dbReference>
<proteinExistence type="predicted"/>
<keyword evidence="6" id="KW-0472">Membrane</keyword>
<keyword evidence="4" id="KW-0479">Metal-binding</keyword>
<evidence type="ECO:0008006" key="9">
    <source>
        <dbReference type="Google" id="ProtNLM"/>
    </source>
</evidence>
<dbReference type="Proteomes" id="UP000583929">
    <property type="component" value="Unassembled WGS sequence"/>
</dbReference>
<evidence type="ECO:0000256" key="4">
    <source>
        <dbReference type="ARBA" id="ARBA00022723"/>
    </source>
</evidence>
<dbReference type="EMBL" id="JAATIQ010000527">
    <property type="protein sequence ID" value="KAF4352430.1"/>
    <property type="molecule type" value="Genomic_DNA"/>
</dbReference>
<dbReference type="GO" id="GO:0020037">
    <property type="term" value="F:heme binding"/>
    <property type="evidence" value="ECO:0007669"/>
    <property type="project" value="InterPro"/>
</dbReference>
<comment type="subcellular location">
    <subcellularLocation>
        <location evidence="2">Membrane</location>
        <topology evidence="2">Single-pass membrane protein</topology>
    </subcellularLocation>
</comment>
<comment type="cofactor">
    <cofactor evidence="1">
        <name>heme</name>
        <dbReference type="ChEBI" id="CHEBI:30413"/>
    </cofactor>
</comment>
<evidence type="ECO:0000256" key="6">
    <source>
        <dbReference type="ARBA" id="ARBA00023136"/>
    </source>
</evidence>
<evidence type="ECO:0000313" key="7">
    <source>
        <dbReference type="EMBL" id="KAF4352430.1"/>
    </source>
</evidence>
<evidence type="ECO:0000313" key="8">
    <source>
        <dbReference type="Proteomes" id="UP000583929"/>
    </source>
</evidence>
<dbReference type="Gene3D" id="1.10.630.10">
    <property type="entry name" value="Cytochrome P450"/>
    <property type="match status" value="1"/>
</dbReference>
<dbReference type="SUPFAM" id="SSF48264">
    <property type="entry name" value="Cytochrome P450"/>
    <property type="match status" value="1"/>
</dbReference>
<comment type="caution">
    <text evidence="7">The sequence shown here is derived from an EMBL/GenBank/DDBJ whole genome shotgun (WGS) entry which is preliminary data.</text>
</comment>
<keyword evidence="8" id="KW-1185">Reference proteome</keyword>
<gene>
    <name evidence="7" type="ORF">G4B88_018862</name>
</gene>
<evidence type="ECO:0000256" key="3">
    <source>
        <dbReference type="ARBA" id="ARBA00022692"/>
    </source>
</evidence>
<reference evidence="7 8" key="1">
    <citation type="journal article" date="2020" name="bioRxiv">
        <title>Sequence and annotation of 42 cannabis genomes reveals extensive copy number variation in cannabinoid synthesis and pathogen resistance genes.</title>
        <authorList>
            <person name="Mckernan K.J."/>
            <person name="Helbert Y."/>
            <person name="Kane L.T."/>
            <person name="Ebling H."/>
            <person name="Zhang L."/>
            <person name="Liu B."/>
            <person name="Eaton Z."/>
            <person name="Mclaughlin S."/>
            <person name="Kingan S."/>
            <person name="Baybayan P."/>
            <person name="Concepcion G."/>
            <person name="Jordan M."/>
            <person name="Riva A."/>
            <person name="Barbazuk W."/>
            <person name="Harkins T."/>
        </authorList>
    </citation>
    <scope>NUCLEOTIDE SEQUENCE [LARGE SCALE GENOMIC DNA]</scope>
    <source>
        <strain evidence="8">cv. Jamaican Lion 4</strain>
        <tissue evidence="7">Leaf</tissue>
    </source>
</reference>
<dbReference type="PANTHER" id="PTHR24298">
    <property type="entry name" value="FLAVONOID 3'-MONOOXYGENASE-RELATED"/>
    <property type="match status" value="1"/>
</dbReference>
<evidence type="ECO:0000256" key="1">
    <source>
        <dbReference type="ARBA" id="ARBA00001971"/>
    </source>
</evidence>
<keyword evidence="5" id="KW-1133">Transmembrane helix</keyword>
<evidence type="ECO:0000256" key="2">
    <source>
        <dbReference type="ARBA" id="ARBA00004167"/>
    </source>
</evidence>
<protein>
    <recommendedName>
        <fullName evidence="9">Cytochrome P450</fullName>
    </recommendedName>
</protein>
<keyword evidence="3" id="KW-0812">Transmembrane</keyword>
<evidence type="ECO:0000256" key="5">
    <source>
        <dbReference type="ARBA" id="ARBA00022989"/>
    </source>
</evidence>
<dbReference type="GO" id="GO:0005506">
    <property type="term" value="F:iron ion binding"/>
    <property type="evidence" value="ECO:0007669"/>
    <property type="project" value="InterPro"/>
</dbReference>
<accession>A0A7J6E3K2</accession>
<dbReference type="InterPro" id="IPR036396">
    <property type="entry name" value="Cyt_P450_sf"/>
</dbReference>
<name>A0A7J6E3K2_CANSA</name>
<dbReference type="GO" id="GO:0016709">
    <property type="term" value="F:oxidoreductase activity, acting on paired donors, with incorporation or reduction of molecular oxygen, NAD(P)H as one donor, and incorporation of one atom of oxygen"/>
    <property type="evidence" value="ECO:0007669"/>
    <property type="project" value="TreeGrafter"/>
</dbReference>
<organism evidence="7 8">
    <name type="scientific">Cannabis sativa</name>
    <name type="common">Hemp</name>
    <name type="synonym">Marijuana</name>
    <dbReference type="NCBI Taxonomy" id="3483"/>
    <lineage>
        <taxon>Eukaryota</taxon>
        <taxon>Viridiplantae</taxon>
        <taxon>Streptophyta</taxon>
        <taxon>Embryophyta</taxon>
        <taxon>Tracheophyta</taxon>
        <taxon>Spermatophyta</taxon>
        <taxon>Magnoliopsida</taxon>
        <taxon>eudicotyledons</taxon>
        <taxon>Gunneridae</taxon>
        <taxon>Pentapetalae</taxon>
        <taxon>rosids</taxon>
        <taxon>fabids</taxon>
        <taxon>Rosales</taxon>
        <taxon>Cannabaceae</taxon>
        <taxon>Cannabis</taxon>
    </lineage>
</organism>